<proteinExistence type="predicted"/>
<evidence type="ECO:0008006" key="3">
    <source>
        <dbReference type="Google" id="ProtNLM"/>
    </source>
</evidence>
<keyword evidence="1" id="KW-0472">Membrane</keyword>
<reference evidence="2" key="1">
    <citation type="submission" date="2024-01" db="EMBL/GenBank/DDBJ databases">
        <title>New evidence supports the origin of RcGTA from prophage.</title>
        <authorList>
            <person name="Xu Y."/>
            <person name="Liu B."/>
            <person name="Chen F."/>
        </authorList>
    </citation>
    <scope>NUCLEOTIDE SEQUENCE</scope>
</reference>
<protein>
    <recommendedName>
        <fullName evidence="3">Holin</fullName>
    </recommendedName>
</protein>
<dbReference type="EMBL" id="PP232116">
    <property type="protein sequence ID" value="XAG98263.1"/>
    <property type="molecule type" value="Genomic_DNA"/>
</dbReference>
<feature type="transmembrane region" description="Helical" evidence="1">
    <location>
        <begin position="7"/>
        <end position="25"/>
    </location>
</feature>
<keyword evidence="1" id="KW-1133">Transmembrane helix</keyword>
<evidence type="ECO:0000256" key="1">
    <source>
        <dbReference type="SAM" id="Phobius"/>
    </source>
</evidence>
<evidence type="ECO:0000313" key="2">
    <source>
        <dbReference type="EMBL" id="XAG98263.1"/>
    </source>
</evidence>
<feature type="transmembrane region" description="Helical" evidence="1">
    <location>
        <begin position="31"/>
        <end position="52"/>
    </location>
</feature>
<sequence length="57" mass="5835">MDKISKAIAAGVGGAAAGTVALPFMPDDTPWWGYLAAYAVVTLLPALVTYIAPKNAN</sequence>
<accession>A0AB38ZLL0</accession>
<keyword evidence="1" id="KW-0812">Transmembrane</keyword>
<organism evidence="2">
    <name type="scientific">Mesorhizobium phage vB_MseS-P1</name>
    <dbReference type="NCBI Taxonomy" id="3120101"/>
    <lineage>
        <taxon>Viruses</taxon>
    </lineage>
</organism>
<name>A0AB38ZLL0_9VIRU</name>
<gene>
    <name evidence="2" type="ORF">vBMseSP1_gp59</name>
</gene>